<sequence>MKRLALLLVATLITSGAYAASYQKSSSAAEEKTITLVTHDSFSISKSTLKSFTQKTKIRVRLLLLGDAAVALNQTILTKDQPLGDALYGIDNTFLSRGLSANLFIPYRSPALSTVGEEFKTGEDYRVTPIDYSDVCINFDKNWFADRNLTVPQTWNDLIEKKYKNLLVVENPATSSPGLAFVLATIKHFGDSQWRQYWKRLRKNGVQVTDGWESAYNGAFSAGAGNGDRPLVVSYASSPAAAVYYSDPQLDASPVGTMLDSCFRQTEYVGILRGTKHRAEAKKLVDFMLTRKFQEDIPLQMFVFPVRNDVELPPVFKNFAEVAPDPQAISSSRIEKNREKWIADWTETVLR</sequence>
<dbReference type="GO" id="GO:0030976">
    <property type="term" value="F:thiamine pyrophosphate binding"/>
    <property type="evidence" value="ECO:0007669"/>
    <property type="project" value="TreeGrafter"/>
</dbReference>
<organism evidence="3">
    <name type="scientific">freshwater metagenome</name>
    <dbReference type="NCBI Taxonomy" id="449393"/>
    <lineage>
        <taxon>unclassified sequences</taxon>
        <taxon>metagenomes</taxon>
        <taxon>ecological metagenomes</taxon>
    </lineage>
</organism>
<dbReference type="GO" id="GO:0030975">
    <property type="term" value="F:thiamine binding"/>
    <property type="evidence" value="ECO:0007669"/>
    <property type="project" value="InterPro"/>
</dbReference>
<dbReference type="InterPro" id="IPR005948">
    <property type="entry name" value="ThiB-like"/>
</dbReference>
<dbReference type="Gene3D" id="3.40.190.10">
    <property type="entry name" value="Periplasmic binding protein-like II"/>
    <property type="match status" value="2"/>
</dbReference>
<keyword evidence="1" id="KW-0732">Signal</keyword>
<dbReference type="SUPFAM" id="SSF53850">
    <property type="entry name" value="Periplasmic binding protein-like II"/>
    <property type="match status" value="1"/>
</dbReference>
<evidence type="ECO:0000313" key="3">
    <source>
        <dbReference type="EMBL" id="CAB4971327.1"/>
    </source>
</evidence>
<evidence type="ECO:0000256" key="1">
    <source>
        <dbReference type="ARBA" id="ARBA00022729"/>
    </source>
</evidence>
<reference evidence="3" key="1">
    <citation type="submission" date="2020-05" db="EMBL/GenBank/DDBJ databases">
        <authorList>
            <person name="Chiriac C."/>
            <person name="Salcher M."/>
            <person name="Ghai R."/>
            <person name="Kavagutti S V."/>
        </authorList>
    </citation>
    <scope>NUCLEOTIDE SEQUENCE</scope>
</reference>
<dbReference type="CDD" id="cd13545">
    <property type="entry name" value="PBP2_TbpA"/>
    <property type="match status" value="1"/>
</dbReference>
<proteinExistence type="predicted"/>
<gene>
    <name evidence="2" type="ORF">UFOPK2683_01065</name>
    <name evidence="3" type="ORF">UFOPK3897_00453</name>
    <name evidence="4" type="ORF">UFOPK4121_00481</name>
</gene>
<dbReference type="NCBIfam" id="TIGR01254">
    <property type="entry name" value="sfuA"/>
    <property type="match status" value="1"/>
</dbReference>
<evidence type="ECO:0000313" key="2">
    <source>
        <dbReference type="EMBL" id="CAB4727420.1"/>
    </source>
</evidence>
<dbReference type="PANTHER" id="PTHR30006:SF2">
    <property type="entry name" value="ABC TRANSPORTER SUBSTRATE-BINDING PROTEIN"/>
    <property type="match status" value="1"/>
</dbReference>
<dbReference type="PANTHER" id="PTHR30006">
    <property type="entry name" value="THIAMINE-BINDING PERIPLASMIC PROTEIN-RELATED"/>
    <property type="match status" value="1"/>
</dbReference>
<evidence type="ECO:0000313" key="4">
    <source>
        <dbReference type="EMBL" id="CAB5018157.1"/>
    </source>
</evidence>
<dbReference type="Pfam" id="PF13343">
    <property type="entry name" value="SBP_bac_6"/>
    <property type="match status" value="1"/>
</dbReference>
<dbReference type="EMBL" id="CAEZYK010000061">
    <property type="protein sequence ID" value="CAB4727420.1"/>
    <property type="molecule type" value="Genomic_DNA"/>
</dbReference>
<accession>A0A6J7LSR1</accession>
<dbReference type="EMBL" id="CAFBOF010000005">
    <property type="protein sequence ID" value="CAB4971327.1"/>
    <property type="molecule type" value="Genomic_DNA"/>
</dbReference>
<protein>
    <submittedName>
        <fullName evidence="3">Unannotated protein</fullName>
    </submittedName>
</protein>
<dbReference type="GO" id="GO:0030288">
    <property type="term" value="C:outer membrane-bounded periplasmic space"/>
    <property type="evidence" value="ECO:0007669"/>
    <property type="project" value="TreeGrafter"/>
</dbReference>
<dbReference type="AlphaFoldDB" id="A0A6J7LSR1"/>
<dbReference type="GO" id="GO:0015888">
    <property type="term" value="P:thiamine transport"/>
    <property type="evidence" value="ECO:0007669"/>
    <property type="project" value="InterPro"/>
</dbReference>
<dbReference type="EMBL" id="CAFBPQ010000009">
    <property type="protein sequence ID" value="CAB5018157.1"/>
    <property type="molecule type" value="Genomic_DNA"/>
</dbReference>
<name>A0A6J7LSR1_9ZZZZ</name>